<name>A0A2H0BJX6_9BACT</name>
<gene>
    <name evidence="1" type="ORF">COX04_00170</name>
</gene>
<evidence type="ECO:0000313" key="1">
    <source>
        <dbReference type="EMBL" id="PIP57308.1"/>
    </source>
</evidence>
<dbReference type="EMBL" id="PCSV01000007">
    <property type="protein sequence ID" value="PIP57308.1"/>
    <property type="molecule type" value="Genomic_DNA"/>
</dbReference>
<evidence type="ECO:0000313" key="2">
    <source>
        <dbReference type="Proteomes" id="UP000230759"/>
    </source>
</evidence>
<organism evidence="1 2">
    <name type="scientific">Candidatus Woesebacteria bacterium CG22_combo_CG10-13_8_21_14_all_45_10</name>
    <dbReference type="NCBI Taxonomy" id="1975060"/>
    <lineage>
        <taxon>Bacteria</taxon>
        <taxon>Candidatus Woeseibacteriota</taxon>
    </lineage>
</organism>
<comment type="caution">
    <text evidence="1">The sequence shown here is derived from an EMBL/GenBank/DDBJ whole genome shotgun (WGS) entry which is preliminary data.</text>
</comment>
<protein>
    <submittedName>
        <fullName evidence="1">Uncharacterized protein</fullName>
    </submittedName>
</protein>
<proteinExistence type="predicted"/>
<feature type="non-terminal residue" evidence="1">
    <location>
        <position position="1"/>
    </location>
</feature>
<sequence length="72" mass="7559">PTPTPTPARAWWRVIDGDVKTNGNLVSQVPSGLKFDLVGTGGYPGLPAYGGSTNLNSALVSDKGWLANSRYV</sequence>
<dbReference type="AlphaFoldDB" id="A0A2H0BJX6"/>
<accession>A0A2H0BJX6</accession>
<reference evidence="1 2" key="1">
    <citation type="submission" date="2017-09" db="EMBL/GenBank/DDBJ databases">
        <title>Depth-based differentiation of microbial function through sediment-hosted aquifers and enrichment of novel symbionts in the deep terrestrial subsurface.</title>
        <authorList>
            <person name="Probst A.J."/>
            <person name="Ladd B."/>
            <person name="Jarett J.K."/>
            <person name="Geller-Mcgrath D.E."/>
            <person name="Sieber C.M."/>
            <person name="Emerson J.B."/>
            <person name="Anantharaman K."/>
            <person name="Thomas B.C."/>
            <person name="Malmstrom R."/>
            <person name="Stieglmeier M."/>
            <person name="Klingl A."/>
            <person name="Woyke T."/>
            <person name="Ryan C.M."/>
            <person name="Banfield J.F."/>
        </authorList>
    </citation>
    <scope>NUCLEOTIDE SEQUENCE [LARGE SCALE GENOMIC DNA]</scope>
    <source>
        <strain evidence="1">CG22_combo_CG10-13_8_21_14_all_45_10</strain>
    </source>
</reference>
<dbReference type="Proteomes" id="UP000230759">
    <property type="component" value="Unassembled WGS sequence"/>
</dbReference>
<feature type="non-terminal residue" evidence="1">
    <location>
        <position position="72"/>
    </location>
</feature>